<proteinExistence type="predicted"/>
<dbReference type="Proteomes" id="UP000241247">
    <property type="component" value="Unassembled WGS sequence"/>
</dbReference>
<name>A0A2T5BI04_MYCDI</name>
<dbReference type="Pfam" id="PF06935">
    <property type="entry name" value="DUF1284"/>
    <property type="match status" value="1"/>
</dbReference>
<dbReference type="EMBL" id="PZZZ01000001">
    <property type="protein sequence ID" value="PTM98513.1"/>
    <property type="molecule type" value="Genomic_DNA"/>
</dbReference>
<dbReference type="RefSeq" id="WP_108000897.1">
    <property type="nucleotide sequence ID" value="NZ_JBHEEX010000008.1"/>
</dbReference>
<protein>
    <recommendedName>
        <fullName evidence="3">2Fe-2S ferredoxin</fullName>
    </recommendedName>
</protein>
<gene>
    <name evidence="1" type="ORF">C7449_101176</name>
</gene>
<reference evidence="1 2" key="1">
    <citation type="submission" date="2018-04" db="EMBL/GenBank/DDBJ databases">
        <title>Genomic Encyclopedia of Type Strains, Phase IV (KMG-IV): sequencing the most valuable type-strain genomes for metagenomic binning, comparative biology and taxonomic classification.</title>
        <authorList>
            <person name="Goeker M."/>
        </authorList>
    </citation>
    <scope>NUCLEOTIDE SEQUENCE [LARGE SCALE GENOMIC DNA]</scope>
    <source>
        <strain evidence="1 2">DSM 7138</strain>
    </source>
</reference>
<sequence>MTVRLRAHHLLCILTFVGEGYTPGFVDNYIEIARRLSAGEDIEIVEGPDDICAPLLDDEGPHCHGDGVLVRDRLAAEAVSELVGVAVHPGVVFRPDATLLDRLRSGFRAGELRSACRGCEWSSLCTRVARQGYPGVRVAAGPILGAAS</sequence>
<evidence type="ECO:0000313" key="1">
    <source>
        <dbReference type="EMBL" id="PTM98513.1"/>
    </source>
</evidence>
<dbReference type="InterPro" id="IPR009702">
    <property type="entry name" value="DUF1284"/>
</dbReference>
<organism evidence="1 2">
    <name type="scientific">Mycoplana dimorpha</name>
    <dbReference type="NCBI Taxonomy" id="28320"/>
    <lineage>
        <taxon>Bacteria</taxon>
        <taxon>Pseudomonadati</taxon>
        <taxon>Pseudomonadota</taxon>
        <taxon>Alphaproteobacteria</taxon>
        <taxon>Hyphomicrobiales</taxon>
        <taxon>Rhizobiaceae</taxon>
        <taxon>Mycoplana</taxon>
    </lineage>
</organism>
<dbReference type="OrthoDB" id="6195504at2"/>
<evidence type="ECO:0000313" key="2">
    <source>
        <dbReference type="Proteomes" id="UP000241247"/>
    </source>
</evidence>
<evidence type="ECO:0008006" key="3">
    <source>
        <dbReference type="Google" id="ProtNLM"/>
    </source>
</evidence>
<dbReference type="AlphaFoldDB" id="A0A2T5BI04"/>
<comment type="caution">
    <text evidence="1">The sequence shown here is derived from an EMBL/GenBank/DDBJ whole genome shotgun (WGS) entry which is preliminary data.</text>
</comment>
<accession>A0A2T5BI04</accession>
<keyword evidence="2" id="KW-1185">Reference proteome</keyword>